<dbReference type="InterPro" id="IPR028018">
    <property type="entry name" value="DUF4646"/>
</dbReference>
<proteinExistence type="predicted"/>
<evidence type="ECO:0000313" key="2">
    <source>
        <dbReference type="EMBL" id="CAL1708527.1"/>
    </source>
</evidence>
<feature type="region of interest" description="Disordered" evidence="1">
    <location>
        <begin position="143"/>
        <end position="164"/>
    </location>
</feature>
<gene>
    <name evidence="2" type="ORF">GFSPODELE1_LOCUS6884</name>
</gene>
<accession>A0ABP1DL19</accession>
<feature type="region of interest" description="Disordered" evidence="1">
    <location>
        <begin position="1"/>
        <end position="81"/>
    </location>
</feature>
<feature type="region of interest" description="Disordered" evidence="1">
    <location>
        <begin position="293"/>
        <end position="382"/>
    </location>
</feature>
<keyword evidence="3" id="KW-1185">Reference proteome</keyword>
<feature type="region of interest" description="Disordered" evidence="1">
    <location>
        <begin position="181"/>
        <end position="200"/>
    </location>
</feature>
<feature type="compositionally biased region" description="Polar residues" evidence="1">
    <location>
        <begin position="144"/>
        <end position="164"/>
    </location>
</feature>
<dbReference type="Pfam" id="PF15496">
    <property type="entry name" value="DUF4646"/>
    <property type="match status" value="1"/>
</dbReference>
<name>A0ABP1DL19_9APHY</name>
<organism evidence="2 3">
    <name type="scientific">Somion occarium</name>
    <dbReference type="NCBI Taxonomy" id="3059160"/>
    <lineage>
        <taxon>Eukaryota</taxon>
        <taxon>Fungi</taxon>
        <taxon>Dikarya</taxon>
        <taxon>Basidiomycota</taxon>
        <taxon>Agaricomycotina</taxon>
        <taxon>Agaricomycetes</taxon>
        <taxon>Polyporales</taxon>
        <taxon>Cerrenaceae</taxon>
        <taxon>Somion</taxon>
    </lineage>
</organism>
<dbReference type="EMBL" id="OZ037948">
    <property type="protein sequence ID" value="CAL1708527.1"/>
    <property type="molecule type" value="Genomic_DNA"/>
</dbReference>
<sequence>MILNDTQGPPEKQQHPDEPLARPPGGPSSTTSNSQLSWTFENQDVASFRPPPAYDAHETHAKDLPNFQHAQRNPGFHAGPQYPASEVMNYGGPHRSGGYIQQAVYPGYVGGSSVGVQQQGALQHPGTGQTFLPSSVAFAPHSASGWSHPSYSTHPSSVNASGRPTKNQFFQPFALISHTSDLQNGFPGDKPPSNDHPHPFTTHEVKQEDWIQFLTEIQEVERGSTGDQIAKGLIDVVGRLPIAGRLMSMGLDTQARDKRSSPVGQIISRWNQGYFHPRLIDVVLAQGRTCHTGPPNAVPADMHHLQHHRRSNHSGSRAHDDSDDSYSSDESVRGVRLGMMSERREAFGMGLRAGRKERKERRRELKRERKHARRDAKRGITSASDEKWRLVIGYKPVDEERWT</sequence>
<dbReference type="Proteomes" id="UP001497453">
    <property type="component" value="Chromosome 5"/>
</dbReference>
<evidence type="ECO:0000256" key="1">
    <source>
        <dbReference type="SAM" id="MobiDB-lite"/>
    </source>
</evidence>
<protein>
    <submittedName>
        <fullName evidence="2">Uncharacterized protein</fullName>
    </submittedName>
</protein>
<reference evidence="3" key="1">
    <citation type="submission" date="2024-04" db="EMBL/GenBank/DDBJ databases">
        <authorList>
            <person name="Shaw F."/>
            <person name="Minotto A."/>
        </authorList>
    </citation>
    <scope>NUCLEOTIDE SEQUENCE [LARGE SCALE GENOMIC DNA]</scope>
</reference>
<evidence type="ECO:0000313" key="3">
    <source>
        <dbReference type="Proteomes" id="UP001497453"/>
    </source>
</evidence>
<feature type="compositionally biased region" description="Polar residues" evidence="1">
    <location>
        <begin position="33"/>
        <end position="45"/>
    </location>
</feature>